<dbReference type="Proteomes" id="UP000176867">
    <property type="component" value="Unassembled WGS sequence"/>
</dbReference>
<dbReference type="AlphaFoldDB" id="A0A1F6G4X5"/>
<gene>
    <name evidence="1" type="ORF">A2609_02685</name>
</gene>
<accession>A0A1F6G4X5</accession>
<protein>
    <submittedName>
        <fullName evidence="1">Uncharacterized protein</fullName>
    </submittedName>
</protein>
<evidence type="ECO:0000313" key="2">
    <source>
        <dbReference type="Proteomes" id="UP000176867"/>
    </source>
</evidence>
<comment type="caution">
    <text evidence="1">The sequence shown here is derived from an EMBL/GenBank/DDBJ whole genome shotgun (WGS) entry which is preliminary data.</text>
</comment>
<sequence>MPAFASQKTKRPSEGDFVLLFGYIIRPSPNLFPATTLTLSRLADSALAARLRAVPSPAALYALFFWRGMSLEKEWSGSGSGNGSLLPA</sequence>
<reference evidence="1 2" key="1">
    <citation type="journal article" date="2016" name="Nat. Commun.">
        <title>Thousands of microbial genomes shed light on interconnected biogeochemical processes in an aquifer system.</title>
        <authorList>
            <person name="Anantharaman K."/>
            <person name="Brown C.T."/>
            <person name="Hug L.A."/>
            <person name="Sharon I."/>
            <person name="Castelle C.J."/>
            <person name="Probst A.J."/>
            <person name="Thomas B.C."/>
            <person name="Singh A."/>
            <person name="Wilkins M.J."/>
            <person name="Karaoz U."/>
            <person name="Brodie E.L."/>
            <person name="Williams K.H."/>
            <person name="Hubbard S.S."/>
            <person name="Banfield J.F."/>
        </authorList>
    </citation>
    <scope>NUCLEOTIDE SEQUENCE [LARGE SCALE GENOMIC DNA]</scope>
</reference>
<name>A0A1F6G4X5_9BACT</name>
<evidence type="ECO:0000313" key="1">
    <source>
        <dbReference type="EMBL" id="OGG93163.1"/>
    </source>
</evidence>
<organism evidence="1 2">
    <name type="scientific">Candidatus Kaiserbacteria bacterium RIFOXYD1_FULL_47_14</name>
    <dbReference type="NCBI Taxonomy" id="1798533"/>
    <lineage>
        <taxon>Bacteria</taxon>
        <taxon>Candidatus Kaiseribacteriota</taxon>
    </lineage>
</organism>
<dbReference type="EMBL" id="MFMU01000013">
    <property type="protein sequence ID" value="OGG93163.1"/>
    <property type="molecule type" value="Genomic_DNA"/>
</dbReference>
<proteinExistence type="predicted"/>